<protein>
    <submittedName>
        <fullName evidence="1">Uncharacterized protein</fullName>
    </submittedName>
</protein>
<accession>A0AAE0BLT9</accession>
<keyword evidence="2" id="KW-1185">Reference proteome</keyword>
<dbReference type="Proteomes" id="UP001190700">
    <property type="component" value="Unassembled WGS sequence"/>
</dbReference>
<feature type="non-terminal residue" evidence="1">
    <location>
        <position position="1"/>
    </location>
</feature>
<proteinExistence type="predicted"/>
<evidence type="ECO:0000313" key="1">
    <source>
        <dbReference type="EMBL" id="KAK3238002.1"/>
    </source>
</evidence>
<name>A0AAE0BLT9_9CHLO</name>
<gene>
    <name evidence="1" type="ORF">CYMTET_51953</name>
</gene>
<organism evidence="1 2">
    <name type="scientific">Cymbomonas tetramitiformis</name>
    <dbReference type="NCBI Taxonomy" id="36881"/>
    <lineage>
        <taxon>Eukaryota</taxon>
        <taxon>Viridiplantae</taxon>
        <taxon>Chlorophyta</taxon>
        <taxon>Pyramimonadophyceae</taxon>
        <taxon>Pyramimonadales</taxon>
        <taxon>Pyramimonadaceae</taxon>
        <taxon>Cymbomonas</taxon>
    </lineage>
</organism>
<comment type="caution">
    <text evidence="1">The sequence shown here is derived from an EMBL/GenBank/DDBJ whole genome shotgun (WGS) entry which is preliminary data.</text>
</comment>
<reference evidence="1 2" key="1">
    <citation type="journal article" date="2015" name="Genome Biol. Evol.">
        <title>Comparative Genomics of a Bacterivorous Green Alga Reveals Evolutionary Causalities and Consequences of Phago-Mixotrophic Mode of Nutrition.</title>
        <authorList>
            <person name="Burns J.A."/>
            <person name="Paasch A."/>
            <person name="Narechania A."/>
            <person name="Kim E."/>
        </authorList>
    </citation>
    <scope>NUCLEOTIDE SEQUENCE [LARGE SCALE GENOMIC DNA]</scope>
    <source>
        <strain evidence="1 2">PLY_AMNH</strain>
    </source>
</reference>
<sequence>AEDTFVGERIVNVYPIQLAPDTPLISNGADIYGTLAFAAQTREALQAAAEDTQELLGGMCRLAAAHKQYLFDMLEKLSKALREGQSQGGGAAASMRPDGEARDNGLRELMRQKNKMEKMLKSKAMLTMLAELKRYKKAPMHVIAVIAVVVLKVDESRDDLMNLFRQGDEYVAAMPTNEHVRQTLWNLVRSALGPSKQYPHGIVDQMCEYKKTAWSQQSASLKLRLAQELVATVNRADLERGSRISVLVLEWVLLVHEIEKAMDQNSEEQ</sequence>
<dbReference type="AlphaFoldDB" id="A0AAE0BLT9"/>
<dbReference type="EMBL" id="LGRX02034361">
    <property type="protein sequence ID" value="KAK3238002.1"/>
    <property type="molecule type" value="Genomic_DNA"/>
</dbReference>
<evidence type="ECO:0000313" key="2">
    <source>
        <dbReference type="Proteomes" id="UP001190700"/>
    </source>
</evidence>